<keyword evidence="4" id="KW-1185">Reference proteome</keyword>
<dbReference type="GO" id="GO:0015689">
    <property type="term" value="P:molybdate ion transport"/>
    <property type="evidence" value="ECO:0007669"/>
    <property type="project" value="TreeGrafter"/>
</dbReference>
<accession>A0A7Z0D151</accession>
<dbReference type="EMBL" id="JACBZP010000001">
    <property type="protein sequence ID" value="NYI66353.1"/>
    <property type="molecule type" value="Genomic_DNA"/>
</dbReference>
<protein>
    <submittedName>
        <fullName evidence="3">Molybdate/tungstate transport system substrate-binding protein</fullName>
    </submittedName>
</protein>
<dbReference type="GO" id="GO:0030973">
    <property type="term" value="F:molybdate ion binding"/>
    <property type="evidence" value="ECO:0007669"/>
    <property type="project" value="TreeGrafter"/>
</dbReference>
<sequence>MLRRSGRFSLLATTLACALVFTAGCSSDSPSASGSTPTSASKGSGPVTVLYAGSLVNMMEKQLSPGFDKSSGYTFKGYGAGSSALAEQIKGKVHKADVFISANPDVNDTLEGKKNGNWVSWYAKFASSPLVIGYNPKSKFAADIKSKPWYTVITESGFHVGRTDPATDPKGELAAQALKSAATKHHDDALAAIGKDKSTVLPEETMVGRLQSGQLDAGFFYSSEAKAAGIPTVPLTGQNLKAVYTVTQVNNAPHPKAAAAFIKYLLGSNGKKILKKDAFDITSPPAVKGSDVPSALTKALGQ</sequence>
<dbReference type="PANTHER" id="PTHR30632">
    <property type="entry name" value="MOLYBDATE-BINDING PERIPLASMIC PROTEIN"/>
    <property type="match status" value="1"/>
</dbReference>
<proteinExistence type="inferred from homology"/>
<evidence type="ECO:0000256" key="2">
    <source>
        <dbReference type="SAM" id="SignalP"/>
    </source>
</evidence>
<name>A0A7Z0D151_9MICO</name>
<reference evidence="3 4" key="1">
    <citation type="submission" date="2020-07" db="EMBL/GenBank/DDBJ databases">
        <title>Sequencing the genomes of 1000 actinobacteria strains.</title>
        <authorList>
            <person name="Klenk H.-P."/>
        </authorList>
    </citation>
    <scope>NUCLEOTIDE SEQUENCE [LARGE SCALE GENOMIC DNA]</scope>
    <source>
        <strain evidence="3 4">DSM 26341</strain>
    </source>
</reference>
<organism evidence="3 4">
    <name type="scientific">Spelaeicoccus albus</name>
    <dbReference type="NCBI Taxonomy" id="1280376"/>
    <lineage>
        <taxon>Bacteria</taxon>
        <taxon>Bacillati</taxon>
        <taxon>Actinomycetota</taxon>
        <taxon>Actinomycetes</taxon>
        <taxon>Micrococcales</taxon>
        <taxon>Brevibacteriaceae</taxon>
        <taxon>Spelaeicoccus</taxon>
    </lineage>
</organism>
<evidence type="ECO:0000256" key="1">
    <source>
        <dbReference type="ARBA" id="ARBA00009438"/>
    </source>
</evidence>
<evidence type="ECO:0000313" key="4">
    <source>
        <dbReference type="Proteomes" id="UP000539111"/>
    </source>
</evidence>
<dbReference type="Proteomes" id="UP000539111">
    <property type="component" value="Unassembled WGS sequence"/>
</dbReference>
<gene>
    <name evidence="3" type="ORF">BJY26_000659</name>
</gene>
<dbReference type="Gene3D" id="3.40.190.10">
    <property type="entry name" value="Periplasmic binding protein-like II"/>
    <property type="match status" value="2"/>
</dbReference>
<dbReference type="AlphaFoldDB" id="A0A7Z0D151"/>
<feature type="chain" id="PRO_5039665204" evidence="2">
    <location>
        <begin position="24"/>
        <end position="302"/>
    </location>
</feature>
<dbReference type="PROSITE" id="PS51257">
    <property type="entry name" value="PROKAR_LIPOPROTEIN"/>
    <property type="match status" value="1"/>
</dbReference>
<comment type="caution">
    <text evidence="3">The sequence shown here is derived from an EMBL/GenBank/DDBJ whole genome shotgun (WGS) entry which is preliminary data.</text>
</comment>
<dbReference type="CDD" id="cd13540">
    <property type="entry name" value="PBP2_ModA_WtpA"/>
    <property type="match status" value="1"/>
</dbReference>
<dbReference type="PANTHER" id="PTHR30632:SF16">
    <property type="entry name" value="MOLYBDATE_TUNGSTATE-BINDING PROTEIN WTPA"/>
    <property type="match status" value="1"/>
</dbReference>
<dbReference type="RefSeq" id="WP_179425636.1">
    <property type="nucleotide sequence ID" value="NZ_JACBZP010000001.1"/>
</dbReference>
<feature type="signal peptide" evidence="2">
    <location>
        <begin position="1"/>
        <end position="23"/>
    </location>
</feature>
<dbReference type="InterPro" id="IPR050682">
    <property type="entry name" value="ModA/WtpA"/>
</dbReference>
<comment type="similarity">
    <text evidence="1">Belongs to the bacterial solute-binding protein 1 family. WtpA subfamily.</text>
</comment>
<dbReference type="Pfam" id="PF13531">
    <property type="entry name" value="SBP_bac_11"/>
    <property type="match status" value="1"/>
</dbReference>
<dbReference type="SUPFAM" id="SSF53850">
    <property type="entry name" value="Periplasmic binding protein-like II"/>
    <property type="match status" value="1"/>
</dbReference>
<evidence type="ECO:0000313" key="3">
    <source>
        <dbReference type="EMBL" id="NYI66353.1"/>
    </source>
</evidence>
<keyword evidence="2" id="KW-0732">Signal</keyword>